<feature type="region of interest" description="Disordered" evidence="1">
    <location>
        <begin position="86"/>
        <end position="119"/>
    </location>
</feature>
<feature type="region of interest" description="Disordered" evidence="1">
    <location>
        <begin position="44"/>
        <end position="65"/>
    </location>
</feature>
<evidence type="ECO:0000256" key="1">
    <source>
        <dbReference type="SAM" id="MobiDB-lite"/>
    </source>
</evidence>
<dbReference type="Proteomes" id="UP001162131">
    <property type="component" value="Unassembled WGS sequence"/>
</dbReference>
<gene>
    <name evidence="2" type="ORF">BSTOLATCC_MIC20774</name>
</gene>
<dbReference type="EMBL" id="CAJZBQ010000020">
    <property type="protein sequence ID" value="CAG9318298.1"/>
    <property type="molecule type" value="Genomic_DNA"/>
</dbReference>
<reference evidence="2" key="1">
    <citation type="submission" date="2021-09" db="EMBL/GenBank/DDBJ databases">
        <authorList>
            <consortium name="AG Swart"/>
            <person name="Singh M."/>
            <person name="Singh A."/>
            <person name="Seah K."/>
            <person name="Emmerich C."/>
        </authorList>
    </citation>
    <scope>NUCLEOTIDE SEQUENCE</scope>
    <source>
        <strain evidence="2">ATCC30299</strain>
    </source>
</reference>
<name>A0AAU9J990_9CILI</name>
<accession>A0AAU9J990</accession>
<feature type="compositionally biased region" description="Polar residues" evidence="1">
    <location>
        <begin position="95"/>
        <end position="119"/>
    </location>
</feature>
<sequence length="181" mass="20523">MLGDNGLYKQILGEHPQPTVEDKYGVHFEYHDLCSRLMEVKLERENKPSHRKKSSSKISNLKNVLEADGDAPNEILTERTNFTENCKPTKKRRSLSNTKSKSHLGTQESNKKSISPFNKKTPTYATKTICSKNKTVTRTKSAVDKNFIDRLAGTKKVSVTKPNRPLLMKKQKSSLISDVFN</sequence>
<protein>
    <submittedName>
        <fullName evidence="2">Uncharacterized protein</fullName>
    </submittedName>
</protein>
<dbReference type="AlphaFoldDB" id="A0AAU9J990"/>
<organism evidence="2 3">
    <name type="scientific">Blepharisma stoltei</name>
    <dbReference type="NCBI Taxonomy" id="1481888"/>
    <lineage>
        <taxon>Eukaryota</taxon>
        <taxon>Sar</taxon>
        <taxon>Alveolata</taxon>
        <taxon>Ciliophora</taxon>
        <taxon>Postciliodesmatophora</taxon>
        <taxon>Heterotrichea</taxon>
        <taxon>Heterotrichida</taxon>
        <taxon>Blepharismidae</taxon>
        <taxon>Blepharisma</taxon>
    </lineage>
</organism>
<comment type="caution">
    <text evidence="2">The sequence shown here is derived from an EMBL/GenBank/DDBJ whole genome shotgun (WGS) entry which is preliminary data.</text>
</comment>
<keyword evidence="3" id="KW-1185">Reference proteome</keyword>
<evidence type="ECO:0000313" key="2">
    <source>
        <dbReference type="EMBL" id="CAG9318298.1"/>
    </source>
</evidence>
<proteinExistence type="predicted"/>
<evidence type="ECO:0000313" key="3">
    <source>
        <dbReference type="Proteomes" id="UP001162131"/>
    </source>
</evidence>